<evidence type="ECO:0000259" key="3">
    <source>
        <dbReference type="PROSITE" id="PS51782"/>
    </source>
</evidence>
<accession>A0A4P6EZ37</accession>
<feature type="region of interest" description="Disordered" evidence="1">
    <location>
        <begin position="177"/>
        <end position="251"/>
    </location>
</feature>
<organism evidence="4 5">
    <name type="scientific">Xylanimonas allomyrinae</name>
    <dbReference type="NCBI Taxonomy" id="2509459"/>
    <lineage>
        <taxon>Bacteria</taxon>
        <taxon>Bacillati</taxon>
        <taxon>Actinomycetota</taxon>
        <taxon>Actinomycetes</taxon>
        <taxon>Micrococcales</taxon>
        <taxon>Promicromonosporaceae</taxon>
        <taxon>Xylanimonas</taxon>
    </lineage>
</organism>
<evidence type="ECO:0000256" key="2">
    <source>
        <dbReference type="SAM" id="Phobius"/>
    </source>
</evidence>
<name>A0A4P6EZ37_9MICO</name>
<feature type="transmembrane region" description="Helical" evidence="2">
    <location>
        <begin position="12"/>
        <end position="31"/>
    </location>
</feature>
<feature type="compositionally biased region" description="Low complexity" evidence="1">
    <location>
        <begin position="177"/>
        <end position="224"/>
    </location>
</feature>
<keyword evidence="5" id="KW-1185">Reference proteome</keyword>
<dbReference type="OrthoDB" id="3210682at2"/>
<dbReference type="RefSeq" id="WP_129204320.1">
    <property type="nucleotide sequence ID" value="NZ_CP035495.1"/>
</dbReference>
<dbReference type="InterPro" id="IPR018392">
    <property type="entry name" value="LysM"/>
</dbReference>
<keyword evidence="2" id="KW-0812">Transmembrane</keyword>
<feature type="domain" description="LysM" evidence="3">
    <location>
        <begin position="255"/>
        <end position="312"/>
    </location>
</feature>
<proteinExistence type="predicted"/>
<dbReference type="Gene3D" id="3.10.350.10">
    <property type="entry name" value="LysM domain"/>
    <property type="match status" value="1"/>
</dbReference>
<dbReference type="PROSITE" id="PS51782">
    <property type="entry name" value="LYSM"/>
    <property type="match status" value="1"/>
</dbReference>
<gene>
    <name evidence="4" type="ORF">ET495_08785</name>
</gene>
<feature type="region of interest" description="Disordered" evidence="1">
    <location>
        <begin position="125"/>
        <end position="158"/>
    </location>
</feature>
<reference evidence="4 5" key="1">
    <citation type="submission" date="2019-01" db="EMBL/GenBank/DDBJ databases">
        <title>Genome sequencing of strain 2JSPR-7.</title>
        <authorList>
            <person name="Heo J."/>
            <person name="Kim S.-J."/>
            <person name="Kim J.-S."/>
            <person name="Hong S.-B."/>
            <person name="Kwon S.-W."/>
        </authorList>
    </citation>
    <scope>NUCLEOTIDE SEQUENCE [LARGE SCALE GENOMIC DNA]</scope>
    <source>
        <strain evidence="4 5">2JSPR-7</strain>
    </source>
</reference>
<dbReference type="Proteomes" id="UP000291758">
    <property type="component" value="Chromosome"/>
</dbReference>
<protein>
    <recommendedName>
        <fullName evidence="3">LysM domain-containing protein</fullName>
    </recommendedName>
</protein>
<feature type="transmembrane region" description="Helical" evidence="2">
    <location>
        <begin position="51"/>
        <end position="74"/>
    </location>
</feature>
<keyword evidence="2" id="KW-0472">Membrane</keyword>
<dbReference type="AlphaFoldDB" id="A0A4P6EZ37"/>
<dbReference type="KEGG" id="xyl:ET495_08785"/>
<sequence length="314" mass="31143">MNHQRLTGTGRLLGLGAGLGAAAIALTARLVEIAPQAGSPAARVEDWVEVTVVGAAAVAAAWVAVGALLGLAVVAASRAGLRWRTGEAAIQRLAPGIVRRLVRAGLGVGVGASLALTPATAFAAPDAGTDPAITAESSRAAEAPTTPVAPPGTTPETADAHLGVDLAWQPTIAPEPTAPAQAAQAAPTPRDAADVAPATPQPAATATTPATPAGPLPTAGPAAAEQRTDWPQDAARTPDPAPALPAAPSATHDDGTVVVLRGDTLWAIAARALGGHPTDGQILAATLRWHEANRSVIGDDPDLVRPGQILVPPS</sequence>
<dbReference type="EMBL" id="CP035495">
    <property type="protein sequence ID" value="QAY63328.1"/>
    <property type="molecule type" value="Genomic_DNA"/>
</dbReference>
<keyword evidence="2" id="KW-1133">Transmembrane helix</keyword>
<dbReference type="CDD" id="cd00118">
    <property type="entry name" value="LysM"/>
    <property type="match status" value="1"/>
</dbReference>
<dbReference type="InterPro" id="IPR036779">
    <property type="entry name" value="LysM_dom_sf"/>
</dbReference>
<evidence type="ECO:0000256" key="1">
    <source>
        <dbReference type="SAM" id="MobiDB-lite"/>
    </source>
</evidence>
<evidence type="ECO:0000313" key="5">
    <source>
        <dbReference type="Proteomes" id="UP000291758"/>
    </source>
</evidence>
<evidence type="ECO:0000313" key="4">
    <source>
        <dbReference type="EMBL" id="QAY63328.1"/>
    </source>
</evidence>